<dbReference type="InterPro" id="IPR001226">
    <property type="entry name" value="Flavodoxin_CS"/>
</dbReference>
<dbReference type="SUPFAM" id="SSF52218">
    <property type="entry name" value="Flavoproteins"/>
    <property type="match status" value="1"/>
</dbReference>
<dbReference type="Pfam" id="PF12641">
    <property type="entry name" value="Flavodoxin_3"/>
    <property type="match status" value="1"/>
</dbReference>
<proteinExistence type="predicted"/>
<protein>
    <submittedName>
        <fullName evidence="3">Flavodoxin</fullName>
    </submittedName>
</protein>
<accession>A0A1Q2HQY7</accession>
<dbReference type="GO" id="GO:0006783">
    <property type="term" value="P:heme biosynthetic process"/>
    <property type="evidence" value="ECO:0007669"/>
    <property type="project" value="TreeGrafter"/>
</dbReference>
<evidence type="ECO:0000313" key="3">
    <source>
        <dbReference type="EMBL" id="AQQ09868.1"/>
    </source>
</evidence>
<reference evidence="4" key="1">
    <citation type="submission" date="2017-02" db="EMBL/GenBank/DDBJ databases">
        <title>Comparative genomics and description of representatives of a novel lineage of planctomycetes thriving in anoxic sediments.</title>
        <authorList>
            <person name="Spring S."/>
            <person name="Bunk B."/>
            <person name="Sproer C."/>
            <person name="Klenk H.-P."/>
        </authorList>
    </citation>
    <scope>NUCLEOTIDE SEQUENCE [LARGE SCALE GENOMIC DNA]</scope>
    <source>
        <strain evidence="4">L21-RPul-D3</strain>
    </source>
</reference>
<dbReference type="PANTHER" id="PTHR38030">
    <property type="entry name" value="PROTOPORPHYRINOGEN IX DEHYDROGENASE [MENAQUINONE]"/>
    <property type="match status" value="1"/>
</dbReference>
<dbReference type="InterPro" id="IPR008254">
    <property type="entry name" value="Flavodoxin/NO_synth"/>
</dbReference>
<dbReference type="PANTHER" id="PTHR38030:SF2">
    <property type="entry name" value="PROTOPORPHYRINOGEN IX DEHYDROGENASE [QUINONE]"/>
    <property type="match status" value="1"/>
</dbReference>
<dbReference type="OrthoDB" id="307208at2"/>
<feature type="domain" description="Flavodoxin-like" evidence="2">
    <location>
        <begin position="5"/>
        <end position="163"/>
    </location>
</feature>
<dbReference type="Proteomes" id="UP000188273">
    <property type="component" value="Chromosome"/>
</dbReference>
<dbReference type="AlphaFoldDB" id="A0A1Q2HQY7"/>
<organism evidence="3 4">
    <name type="scientific">Sedimentisphaera cyanobacteriorum</name>
    <dbReference type="NCBI Taxonomy" id="1940790"/>
    <lineage>
        <taxon>Bacteria</taxon>
        <taxon>Pseudomonadati</taxon>
        <taxon>Planctomycetota</taxon>
        <taxon>Phycisphaerae</taxon>
        <taxon>Sedimentisphaerales</taxon>
        <taxon>Sedimentisphaeraceae</taxon>
        <taxon>Sedimentisphaera</taxon>
    </lineage>
</organism>
<dbReference type="Gene3D" id="3.40.50.360">
    <property type="match status" value="1"/>
</dbReference>
<dbReference type="InterPro" id="IPR052200">
    <property type="entry name" value="Protoporphyrinogen_IX_DH"/>
</dbReference>
<dbReference type="GO" id="GO:0010181">
    <property type="term" value="F:FMN binding"/>
    <property type="evidence" value="ECO:0007669"/>
    <property type="project" value="InterPro"/>
</dbReference>
<dbReference type="KEGG" id="pbu:L21SP3_01687"/>
<dbReference type="InterPro" id="IPR029039">
    <property type="entry name" value="Flavoprotein-like_sf"/>
</dbReference>
<dbReference type="GO" id="GO:0009055">
    <property type="term" value="F:electron transfer activity"/>
    <property type="evidence" value="ECO:0007669"/>
    <property type="project" value="InterPro"/>
</dbReference>
<evidence type="ECO:0000256" key="1">
    <source>
        <dbReference type="ARBA" id="ARBA00001917"/>
    </source>
</evidence>
<evidence type="ECO:0000313" key="4">
    <source>
        <dbReference type="Proteomes" id="UP000188273"/>
    </source>
</evidence>
<keyword evidence="4" id="KW-1185">Reference proteome</keyword>
<sequence>MKCMVVYSSKTGNTKIIAEAIHKALPQDTELYPVENAPSSDHYDFIAVGGWVDKGMPDEAIQNYMQKIHKKSIGIFLTLGAYPDSQHAAESLQKACELLNDNTILGSFICQGKVDPKLIEMMAKMTKDKPEHPHAMNDERKARLAEAAKHPNDQDCRNAAETFKKMIEELKGQSNA</sequence>
<dbReference type="PROSITE" id="PS00201">
    <property type="entry name" value="FLAVODOXIN"/>
    <property type="match status" value="1"/>
</dbReference>
<gene>
    <name evidence="3" type="ORF">L21SP3_01687</name>
</gene>
<evidence type="ECO:0000259" key="2">
    <source>
        <dbReference type="Pfam" id="PF12641"/>
    </source>
</evidence>
<name>A0A1Q2HQY7_9BACT</name>
<dbReference type="GO" id="GO:0070819">
    <property type="term" value="F:menaquinone-dependent protoporphyrinogen oxidase activity"/>
    <property type="evidence" value="ECO:0007669"/>
    <property type="project" value="TreeGrafter"/>
</dbReference>
<dbReference type="EMBL" id="CP019633">
    <property type="protein sequence ID" value="AQQ09868.1"/>
    <property type="molecule type" value="Genomic_DNA"/>
</dbReference>
<dbReference type="STRING" id="1940790.L21SP3_01687"/>
<comment type="cofactor">
    <cofactor evidence="1">
        <name>FMN</name>
        <dbReference type="ChEBI" id="CHEBI:58210"/>
    </cofactor>
</comment>